<accession>A0AC34Q6J5</accession>
<evidence type="ECO:0000313" key="1">
    <source>
        <dbReference type="Proteomes" id="UP000887576"/>
    </source>
</evidence>
<proteinExistence type="predicted"/>
<sequence>MLELLLNPCNFRDANCVRMIGICAVLVMFIISSAGLYLFKYLLFVVDVINDDLKMDESKEKQTKQHKIQLKPVPIPIIQKPINENYIVLNESEYTLPSKHKKVE</sequence>
<evidence type="ECO:0000313" key="2">
    <source>
        <dbReference type="WBParaSite" id="JU765_v2.g1351.t1"/>
    </source>
</evidence>
<name>A0AC34Q6J5_9BILA</name>
<dbReference type="WBParaSite" id="JU765_v2.g1351.t1">
    <property type="protein sequence ID" value="JU765_v2.g1351.t1"/>
    <property type="gene ID" value="JU765_v2.g1351"/>
</dbReference>
<protein>
    <submittedName>
        <fullName evidence="2">Uncharacterized protein</fullName>
    </submittedName>
</protein>
<dbReference type="Proteomes" id="UP000887576">
    <property type="component" value="Unplaced"/>
</dbReference>
<organism evidence="1 2">
    <name type="scientific">Panagrolaimus sp. JU765</name>
    <dbReference type="NCBI Taxonomy" id="591449"/>
    <lineage>
        <taxon>Eukaryota</taxon>
        <taxon>Metazoa</taxon>
        <taxon>Ecdysozoa</taxon>
        <taxon>Nematoda</taxon>
        <taxon>Chromadorea</taxon>
        <taxon>Rhabditida</taxon>
        <taxon>Tylenchina</taxon>
        <taxon>Panagrolaimomorpha</taxon>
        <taxon>Panagrolaimoidea</taxon>
        <taxon>Panagrolaimidae</taxon>
        <taxon>Panagrolaimus</taxon>
    </lineage>
</organism>
<reference evidence="2" key="1">
    <citation type="submission" date="2022-11" db="UniProtKB">
        <authorList>
            <consortium name="WormBaseParasite"/>
        </authorList>
    </citation>
    <scope>IDENTIFICATION</scope>
</reference>